<dbReference type="CDD" id="cd07805">
    <property type="entry name" value="ASKHA_NBD_FGGY_CvXK-like"/>
    <property type="match status" value="1"/>
</dbReference>
<evidence type="ECO:0000259" key="4">
    <source>
        <dbReference type="Pfam" id="PF00370"/>
    </source>
</evidence>
<gene>
    <name evidence="6" type="ORF">DZC73_06145</name>
</gene>
<dbReference type="InterPro" id="IPR018485">
    <property type="entry name" value="FGGY_C"/>
</dbReference>
<reference evidence="6 7" key="1">
    <citation type="submission" date="2018-08" db="EMBL/GenBank/DDBJ databases">
        <authorList>
            <person name="Khan S.A."/>
            <person name="Jeon C.O."/>
            <person name="Chun B.H."/>
            <person name="Jeong S.E."/>
        </authorList>
    </citation>
    <scope>NUCLEOTIDE SEQUENCE [LARGE SCALE GENOMIC DNA]</scope>
    <source>
        <strain evidence="6 7">S-16</strain>
    </source>
</reference>
<accession>A0A3N7I0I8</accession>
<dbReference type="InterPro" id="IPR000577">
    <property type="entry name" value="Carb_kinase_FGGY"/>
</dbReference>
<keyword evidence="7" id="KW-1185">Reference proteome</keyword>
<keyword evidence="3 6" id="KW-0418">Kinase</keyword>
<comment type="similarity">
    <text evidence="1">Belongs to the FGGY kinase family.</text>
</comment>
<dbReference type="GO" id="GO:0016301">
    <property type="term" value="F:kinase activity"/>
    <property type="evidence" value="ECO:0007669"/>
    <property type="project" value="UniProtKB-KW"/>
</dbReference>
<evidence type="ECO:0000313" key="6">
    <source>
        <dbReference type="EMBL" id="RQP26891.1"/>
    </source>
</evidence>
<dbReference type="Pfam" id="PF00370">
    <property type="entry name" value="FGGY_N"/>
    <property type="match status" value="1"/>
</dbReference>
<dbReference type="PANTHER" id="PTHR43095:SF5">
    <property type="entry name" value="XYLULOSE KINASE"/>
    <property type="match status" value="1"/>
</dbReference>
<evidence type="ECO:0000259" key="5">
    <source>
        <dbReference type="Pfam" id="PF02782"/>
    </source>
</evidence>
<reference evidence="6 7" key="2">
    <citation type="submission" date="2018-12" db="EMBL/GenBank/DDBJ databases">
        <title>Rhizobacter gummiphilus sp. nov., a rubber-degrading bacterium isolated from the soil of a botanical garden in Japan.</title>
        <authorList>
            <person name="Shunsuke S.S."/>
        </authorList>
    </citation>
    <scope>NUCLEOTIDE SEQUENCE [LARGE SCALE GENOMIC DNA]</scope>
    <source>
        <strain evidence="6 7">S-16</strain>
    </source>
</reference>
<dbReference type="EMBL" id="QUSW01000001">
    <property type="protein sequence ID" value="RQP26891.1"/>
    <property type="molecule type" value="Genomic_DNA"/>
</dbReference>
<dbReference type="AlphaFoldDB" id="A0A3N7I0I8"/>
<evidence type="ECO:0000256" key="1">
    <source>
        <dbReference type="ARBA" id="ARBA00009156"/>
    </source>
</evidence>
<dbReference type="GO" id="GO:0005975">
    <property type="term" value="P:carbohydrate metabolic process"/>
    <property type="evidence" value="ECO:0007669"/>
    <property type="project" value="InterPro"/>
</dbReference>
<dbReference type="Pfam" id="PF02782">
    <property type="entry name" value="FGGY_C"/>
    <property type="match status" value="1"/>
</dbReference>
<name>A0A3N7I0I8_9BURK</name>
<dbReference type="InterPro" id="IPR050406">
    <property type="entry name" value="FGGY_Carb_Kinase"/>
</dbReference>
<evidence type="ECO:0000256" key="2">
    <source>
        <dbReference type="ARBA" id="ARBA00022679"/>
    </source>
</evidence>
<dbReference type="SUPFAM" id="SSF53067">
    <property type="entry name" value="Actin-like ATPase domain"/>
    <property type="match status" value="2"/>
</dbReference>
<sequence>MLAVDLGTSGCKCALVSLAGQVKAWAFRPVALHVDGVSAEQEPEDWWRAFMEAAAEVLARDTAWHDSVVAVCCSTQGEGTVCVDSSGQAIGRAMTWLDMRGAAAIARRARGVVNVAGYSPLKLLAWLRKSGGVPALSGKDSAGHIAYIRDQEPQRYEATHQFLNVLDYMNLRLTGRFCATRDSILTTWATDNRDAHHVRYDNGLLSALRVEAGKLPEIVKSTEVLGPLRPEVASALGLPSNTRVVAGAIDTSAVAVGGGAVRDFEAHLNLGTSSWLGAHVPFKKTDVFSKIASVPCAIDGRYLAIAMQSAAGANLSFLRDRILFHPDELMRDEQRPDVYQVLDRIAARVPAGARGLIYTPWLFGERTPVDDASLRAGLFNLSLEHSREDMIRAFLEGVALNTRWMLEPFARFTGRPLQSIAAVGGGAQSDLWCQIMADVTGHAIRQPESPIQANAMGAAFIAGVGLGEMSFDDVPRLVRTRRVYEPAAAHRRLYDDRFATFKEVRQRLAPIYRKLNPPREVMA</sequence>
<keyword evidence="2" id="KW-0808">Transferase</keyword>
<feature type="domain" description="Carbohydrate kinase FGGY C-terminal" evidence="5">
    <location>
        <begin position="269"/>
        <end position="465"/>
    </location>
</feature>
<dbReference type="PANTHER" id="PTHR43095">
    <property type="entry name" value="SUGAR KINASE"/>
    <property type="match status" value="1"/>
</dbReference>
<dbReference type="InterPro" id="IPR043129">
    <property type="entry name" value="ATPase_NBD"/>
</dbReference>
<feature type="domain" description="Carbohydrate kinase FGGY N-terminal" evidence="4">
    <location>
        <begin position="1"/>
        <end position="257"/>
    </location>
</feature>
<dbReference type="OrthoDB" id="9805576at2"/>
<organism evidence="6 7">
    <name type="scientific">Piscinibacter terrae</name>
    <dbReference type="NCBI Taxonomy" id="2496871"/>
    <lineage>
        <taxon>Bacteria</taxon>
        <taxon>Pseudomonadati</taxon>
        <taxon>Pseudomonadota</taxon>
        <taxon>Betaproteobacteria</taxon>
        <taxon>Burkholderiales</taxon>
        <taxon>Sphaerotilaceae</taxon>
        <taxon>Piscinibacter</taxon>
    </lineage>
</organism>
<dbReference type="InterPro" id="IPR018484">
    <property type="entry name" value="FGGY_N"/>
</dbReference>
<evidence type="ECO:0000313" key="7">
    <source>
        <dbReference type="Proteomes" id="UP000267464"/>
    </source>
</evidence>
<protein>
    <submittedName>
        <fullName evidence="6">Xylulose kinase</fullName>
    </submittedName>
</protein>
<evidence type="ECO:0000256" key="3">
    <source>
        <dbReference type="ARBA" id="ARBA00022777"/>
    </source>
</evidence>
<dbReference type="Proteomes" id="UP000267464">
    <property type="component" value="Unassembled WGS sequence"/>
</dbReference>
<proteinExistence type="inferred from homology"/>
<comment type="caution">
    <text evidence="6">The sequence shown here is derived from an EMBL/GenBank/DDBJ whole genome shotgun (WGS) entry which is preliminary data.</text>
</comment>
<dbReference type="Gene3D" id="3.30.420.40">
    <property type="match status" value="2"/>
</dbReference>
<dbReference type="PIRSF" id="PIRSF000538">
    <property type="entry name" value="GlpK"/>
    <property type="match status" value="1"/>
</dbReference>